<evidence type="ECO:0000313" key="2">
    <source>
        <dbReference type="EMBL" id="SFB56926.1"/>
    </source>
</evidence>
<dbReference type="Pfam" id="PF01455">
    <property type="entry name" value="HupF_HypC"/>
    <property type="match status" value="1"/>
</dbReference>
<keyword evidence="3" id="KW-1185">Reference proteome</keyword>
<protein>
    <submittedName>
        <fullName evidence="2">Hydrogenase expression/formation protein HypC</fullName>
    </submittedName>
</protein>
<dbReference type="PRINTS" id="PR00445">
    <property type="entry name" value="HUPFHYPC"/>
</dbReference>
<dbReference type="AlphaFoldDB" id="A0A1I1C4I9"/>
<organism evidence="2 3">
    <name type="scientific">Amycolatopsis marina</name>
    <dbReference type="NCBI Taxonomy" id="490629"/>
    <lineage>
        <taxon>Bacteria</taxon>
        <taxon>Bacillati</taxon>
        <taxon>Actinomycetota</taxon>
        <taxon>Actinomycetes</taxon>
        <taxon>Pseudonocardiales</taxon>
        <taxon>Pseudonocardiaceae</taxon>
        <taxon>Amycolatopsis</taxon>
    </lineage>
</organism>
<dbReference type="OrthoDB" id="9806017at2"/>
<comment type="similarity">
    <text evidence="1">Belongs to the HupF/HypC family.</text>
</comment>
<dbReference type="GO" id="GO:0051604">
    <property type="term" value="P:protein maturation"/>
    <property type="evidence" value="ECO:0007669"/>
    <property type="project" value="TreeGrafter"/>
</dbReference>
<dbReference type="FunFam" id="2.30.30.140:FF:000022">
    <property type="entry name" value="Hydrogenase assembly chaperone HybG"/>
    <property type="match status" value="1"/>
</dbReference>
<dbReference type="STRING" id="490629.SAMN05216266_12078"/>
<dbReference type="SUPFAM" id="SSF159127">
    <property type="entry name" value="HupF/HypC-like"/>
    <property type="match status" value="1"/>
</dbReference>
<dbReference type="GO" id="GO:1902670">
    <property type="term" value="F:carbon dioxide binding"/>
    <property type="evidence" value="ECO:0007669"/>
    <property type="project" value="TreeGrafter"/>
</dbReference>
<name>A0A1I1C4I9_9PSEU</name>
<evidence type="ECO:0000313" key="3">
    <source>
        <dbReference type="Proteomes" id="UP000243799"/>
    </source>
</evidence>
<dbReference type="NCBIfam" id="TIGR00074">
    <property type="entry name" value="hypC_hupF"/>
    <property type="match status" value="1"/>
</dbReference>
<dbReference type="Proteomes" id="UP000243799">
    <property type="component" value="Unassembled WGS sequence"/>
</dbReference>
<proteinExistence type="inferred from homology"/>
<dbReference type="PANTHER" id="PTHR35177">
    <property type="entry name" value="HYDROGENASE MATURATION FACTOR HYBG"/>
    <property type="match status" value="1"/>
</dbReference>
<dbReference type="Gene3D" id="2.30.30.140">
    <property type="match status" value="1"/>
</dbReference>
<reference evidence="3" key="1">
    <citation type="submission" date="2016-10" db="EMBL/GenBank/DDBJ databases">
        <authorList>
            <person name="Varghese N."/>
            <person name="Submissions S."/>
        </authorList>
    </citation>
    <scope>NUCLEOTIDE SEQUENCE [LARGE SCALE GENOMIC DNA]</scope>
    <source>
        <strain evidence="3">CGMCC 4.3568</strain>
    </source>
</reference>
<dbReference type="EMBL" id="FOKG01000020">
    <property type="protein sequence ID" value="SFB56926.1"/>
    <property type="molecule type" value="Genomic_DNA"/>
</dbReference>
<dbReference type="InterPro" id="IPR001109">
    <property type="entry name" value="Hydrogenase_HupF/HypC"/>
</dbReference>
<sequence length="90" mass="9761">MCLGIPGEIIEINRDQPDLAKVSVSGVKRTINIGLLEDDPPLPGDWILIHVGFALSKIDESEAQAVLDFLEGIGQSYEDELAALRDSSIE</sequence>
<evidence type="ECO:0000256" key="1">
    <source>
        <dbReference type="ARBA" id="ARBA00006018"/>
    </source>
</evidence>
<accession>A0A1I1C4I9</accession>
<gene>
    <name evidence="2" type="ORF">SAMN05216266_12078</name>
</gene>
<dbReference type="PANTHER" id="PTHR35177:SF2">
    <property type="entry name" value="HYDROGENASE MATURATION FACTOR HYBG"/>
    <property type="match status" value="1"/>
</dbReference>
<dbReference type="RefSeq" id="WP_091677006.1">
    <property type="nucleotide sequence ID" value="NZ_FOKG01000020.1"/>
</dbReference>
<dbReference type="GO" id="GO:0005506">
    <property type="term" value="F:iron ion binding"/>
    <property type="evidence" value="ECO:0007669"/>
    <property type="project" value="TreeGrafter"/>
</dbReference>